<protein>
    <submittedName>
        <fullName evidence="2">Uncharacterized protein</fullName>
    </submittedName>
</protein>
<feature type="region of interest" description="Disordered" evidence="1">
    <location>
        <begin position="205"/>
        <end position="242"/>
    </location>
</feature>
<keyword evidence="3" id="KW-1185">Reference proteome</keyword>
<reference evidence="2" key="1">
    <citation type="submission" date="2020-07" db="EMBL/GenBank/DDBJ databases">
        <title>The High-quality genome of the commercially important snow crab, Chionoecetes opilio.</title>
        <authorList>
            <person name="Jeong J.-H."/>
            <person name="Ryu S."/>
        </authorList>
    </citation>
    <scope>NUCLEOTIDE SEQUENCE</scope>
    <source>
        <strain evidence="2">MADBK_172401_WGS</strain>
        <tissue evidence="2">Digestive gland</tissue>
    </source>
</reference>
<sequence>MHTHCHSMPVLERKNSAHAPIIQRVRSPRFSQRLIASVVESCLNTCLPRRASMRCWDLWLQKEAYISGNNCEAQGCSVSLGPRPKLCSSHAPCLLSDLFVPPIARYAVDGFRLILPEGGVPCFSGEAYADLKEWWSKALKSRQRSPFRLSGRTGLGFSAGPRQVVHLPSSSPPPDPCLGFHESASIVRRWSKIWRSPQSLTMTATPQIEDLPGGGFGSHGGQASPGALSPNPTPVPPGLSAG</sequence>
<organism evidence="2 3">
    <name type="scientific">Chionoecetes opilio</name>
    <name type="common">Atlantic snow crab</name>
    <name type="synonym">Cancer opilio</name>
    <dbReference type="NCBI Taxonomy" id="41210"/>
    <lineage>
        <taxon>Eukaryota</taxon>
        <taxon>Metazoa</taxon>
        <taxon>Ecdysozoa</taxon>
        <taxon>Arthropoda</taxon>
        <taxon>Crustacea</taxon>
        <taxon>Multicrustacea</taxon>
        <taxon>Malacostraca</taxon>
        <taxon>Eumalacostraca</taxon>
        <taxon>Eucarida</taxon>
        <taxon>Decapoda</taxon>
        <taxon>Pleocyemata</taxon>
        <taxon>Brachyura</taxon>
        <taxon>Eubrachyura</taxon>
        <taxon>Majoidea</taxon>
        <taxon>Majidae</taxon>
        <taxon>Chionoecetes</taxon>
    </lineage>
</organism>
<comment type="caution">
    <text evidence="2">The sequence shown here is derived from an EMBL/GenBank/DDBJ whole genome shotgun (WGS) entry which is preliminary data.</text>
</comment>
<evidence type="ECO:0000313" key="3">
    <source>
        <dbReference type="Proteomes" id="UP000770661"/>
    </source>
</evidence>
<gene>
    <name evidence="2" type="ORF">GWK47_023550</name>
</gene>
<accession>A0A8J4XW71</accession>
<dbReference type="AlphaFoldDB" id="A0A8J4XW71"/>
<dbReference type="Proteomes" id="UP000770661">
    <property type="component" value="Unassembled WGS sequence"/>
</dbReference>
<proteinExistence type="predicted"/>
<feature type="compositionally biased region" description="Pro residues" evidence="1">
    <location>
        <begin position="231"/>
        <end position="242"/>
    </location>
</feature>
<dbReference type="EMBL" id="JACEEZ010024552">
    <property type="protein sequence ID" value="KAG0710075.1"/>
    <property type="molecule type" value="Genomic_DNA"/>
</dbReference>
<name>A0A8J4XW71_CHIOP</name>
<evidence type="ECO:0000313" key="2">
    <source>
        <dbReference type="EMBL" id="KAG0710075.1"/>
    </source>
</evidence>
<evidence type="ECO:0000256" key="1">
    <source>
        <dbReference type="SAM" id="MobiDB-lite"/>
    </source>
</evidence>